<evidence type="ECO:0000256" key="4">
    <source>
        <dbReference type="ARBA" id="ARBA00023125"/>
    </source>
</evidence>
<dbReference type="SMART" id="SM00338">
    <property type="entry name" value="BRLZ"/>
    <property type="match status" value="1"/>
</dbReference>
<reference evidence="10" key="1">
    <citation type="submission" date="2015-07" db="EMBL/GenBank/DDBJ databases">
        <title>Transcriptome Assembly of Anthurium amnicola.</title>
        <authorList>
            <person name="Suzuki J."/>
        </authorList>
    </citation>
    <scope>NUCLEOTIDE SEQUENCE</scope>
</reference>
<dbReference type="GO" id="GO:0003677">
    <property type="term" value="F:DNA binding"/>
    <property type="evidence" value="ECO:0007669"/>
    <property type="project" value="UniProtKB-KW"/>
</dbReference>
<keyword evidence="2" id="KW-0938">Abscisic acid signaling pathway</keyword>
<keyword evidence="6" id="KW-0539">Nucleus</keyword>
<dbReference type="InterPro" id="IPR046347">
    <property type="entry name" value="bZIP_sf"/>
</dbReference>
<feature type="region of interest" description="Disordered" evidence="8">
    <location>
        <begin position="57"/>
        <end position="123"/>
    </location>
</feature>
<feature type="region of interest" description="Disordered" evidence="8">
    <location>
        <begin position="161"/>
        <end position="211"/>
    </location>
</feature>
<evidence type="ECO:0000256" key="5">
    <source>
        <dbReference type="ARBA" id="ARBA00023163"/>
    </source>
</evidence>
<feature type="compositionally biased region" description="Basic and acidic residues" evidence="8">
    <location>
        <begin position="178"/>
        <end position="193"/>
    </location>
</feature>
<evidence type="ECO:0000256" key="8">
    <source>
        <dbReference type="SAM" id="MobiDB-lite"/>
    </source>
</evidence>
<dbReference type="PANTHER" id="PTHR22952:SF392">
    <property type="entry name" value="BZIP TRANSCRIPTION FACTOR 12"/>
    <property type="match status" value="1"/>
</dbReference>
<dbReference type="Gene3D" id="1.20.5.170">
    <property type="match status" value="1"/>
</dbReference>
<feature type="coiled-coil region" evidence="7">
    <location>
        <begin position="346"/>
        <end position="381"/>
    </location>
</feature>
<feature type="non-terminal residue" evidence="10">
    <location>
        <position position="1"/>
    </location>
</feature>
<evidence type="ECO:0000256" key="1">
    <source>
        <dbReference type="ARBA" id="ARBA00004123"/>
    </source>
</evidence>
<name>A0A1D1Z2H4_9ARAE</name>
<dbReference type="GO" id="GO:0045893">
    <property type="term" value="P:positive regulation of DNA-templated transcription"/>
    <property type="evidence" value="ECO:0007669"/>
    <property type="project" value="InterPro"/>
</dbReference>
<dbReference type="GO" id="GO:0009738">
    <property type="term" value="P:abscisic acid-activated signaling pathway"/>
    <property type="evidence" value="ECO:0007669"/>
    <property type="project" value="UniProtKB-KW"/>
</dbReference>
<dbReference type="GO" id="GO:0005634">
    <property type="term" value="C:nucleus"/>
    <property type="evidence" value="ECO:0007669"/>
    <property type="project" value="UniProtKB-SubCell"/>
</dbReference>
<dbReference type="PROSITE" id="PS00036">
    <property type="entry name" value="BZIP_BASIC"/>
    <property type="match status" value="1"/>
</dbReference>
<keyword evidence="5" id="KW-0804">Transcription</keyword>
<feature type="region of interest" description="Disordered" evidence="8">
    <location>
        <begin position="16"/>
        <end position="43"/>
    </location>
</feature>
<keyword evidence="7" id="KW-0175">Coiled coil</keyword>
<dbReference type="EMBL" id="GDJX01006880">
    <property type="protein sequence ID" value="JAT61056.1"/>
    <property type="molecule type" value="Transcribed_RNA"/>
</dbReference>
<dbReference type="InterPro" id="IPR004827">
    <property type="entry name" value="bZIP"/>
</dbReference>
<comment type="subcellular location">
    <subcellularLocation>
        <location evidence="1">Nucleus</location>
    </subcellularLocation>
</comment>
<dbReference type="PROSITE" id="PS50217">
    <property type="entry name" value="BZIP"/>
    <property type="match status" value="1"/>
</dbReference>
<dbReference type="Pfam" id="PF00170">
    <property type="entry name" value="bZIP_1"/>
    <property type="match status" value="1"/>
</dbReference>
<evidence type="ECO:0000256" key="7">
    <source>
        <dbReference type="SAM" id="Coils"/>
    </source>
</evidence>
<gene>
    <name evidence="10" type="primary">GBF4_3</name>
    <name evidence="10" type="ORF">g.59498</name>
</gene>
<feature type="domain" description="BZIP" evidence="9">
    <location>
        <begin position="321"/>
        <end position="372"/>
    </location>
</feature>
<accession>A0A1D1Z2H4</accession>
<dbReference type="CDD" id="cd14707">
    <property type="entry name" value="bZIP_plant_BZIP46"/>
    <property type="match status" value="1"/>
</dbReference>
<dbReference type="PANTHER" id="PTHR22952">
    <property type="entry name" value="CAMP-RESPONSE ELEMENT BINDING PROTEIN-RELATED"/>
    <property type="match status" value="1"/>
</dbReference>
<evidence type="ECO:0000259" key="9">
    <source>
        <dbReference type="PROSITE" id="PS50217"/>
    </source>
</evidence>
<organism evidence="10">
    <name type="scientific">Anthurium amnicola</name>
    <dbReference type="NCBI Taxonomy" id="1678845"/>
    <lineage>
        <taxon>Eukaryota</taxon>
        <taxon>Viridiplantae</taxon>
        <taxon>Streptophyta</taxon>
        <taxon>Embryophyta</taxon>
        <taxon>Tracheophyta</taxon>
        <taxon>Spermatophyta</taxon>
        <taxon>Magnoliopsida</taxon>
        <taxon>Liliopsida</taxon>
        <taxon>Araceae</taxon>
        <taxon>Pothoideae</taxon>
        <taxon>Potheae</taxon>
        <taxon>Anthurium</taxon>
    </lineage>
</organism>
<keyword evidence="4" id="KW-0238">DNA-binding</keyword>
<evidence type="ECO:0000256" key="3">
    <source>
        <dbReference type="ARBA" id="ARBA00023015"/>
    </source>
</evidence>
<feature type="compositionally biased region" description="Low complexity" evidence="8">
    <location>
        <begin position="104"/>
        <end position="117"/>
    </location>
</feature>
<dbReference type="SUPFAM" id="SSF57959">
    <property type="entry name" value="Leucine zipper domain"/>
    <property type="match status" value="1"/>
</dbReference>
<protein>
    <submittedName>
        <fullName evidence="10">G-box-binding factor 4</fullName>
    </submittedName>
</protein>
<feature type="region of interest" description="Disordered" evidence="8">
    <location>
        <begin position="295"/>
        <end position="320"/>
    </location>
</feature>
<keyword evidence="3" id="KW-0805">Transcription regulation</keyword>
<sequence length="403" mass="43237">SLQQSERERECVRVCGHLSNSLPAAVPSPPTRPRGRRTPPSVFFKFPLRGGLAVWQVPTRTEPIGGKQTRGRAGNPVGKISPQGEKGRDGGPAASGTLDSAAMAASSRVLTSSASSARPDLARPSPLYAVGHMSDLSGDRRGGSLGSMNMEELLRGFYADTPAAPGAEIPPYDGDAVGEEKGGGDRGGRDVAPSRHGSSSVPGGARGKTVEEVWKEISRDRKVDDGAEPACTEAGGFEGMTLEAFLARAGAVTEEDVGAPPVEGPVLGFVVDPAMADRYGQQQQQLLHVDGSIAGFGNGTDSGTRGRGKRRSLEDPVDKAAQQKQRRMIKNRESAARSRERKQAYILELETIVTKLEEENASLIREQEEQEKARLKQLMENLIPVVEKKRPPRCLRRTCSVQW</sequence>
<dbReference type="InterPro" id="IPR043452">
    <property type="entry name" value="BZIP46-like"/>
</dbReference>
<evidence type="ECO:0000256" key="6">
    <source>
        <dbReference type="ARBA" id="ARBA00023242"/>
    </source>
</evidence>
<evidence type="ECO:0000256" key="2">
    <source>
        <dbReference type="ARBA" id="ARBA00022682"/>
    </source>
</evidence>
<dbReference type="AlphaFoldDB" id="A0A1D1Z2H4"/>
<evidence type="ECO:0000313" key="10">
    <source>
        <dbReference type="EMBL" id="JAT61056.1"/>
    </source>
</evidence>
<proteinExistence type="predicted"/>
<dbReference type="GO" id="GO:0003700">
    <property type="term" value="F:DNA-binding transcription factor activity"/>
    <property type="evidence" value="ECO:0007669"/>
    <property type="project" value="InterPro"/>
</dbReference>